<dbReference type="InterPro" id="IPR004305">
    <property type="entry name" value="Thiaminase-2/PQQC"/>
</dbReference>
<dbReference type="InterPro" id="IPR016084">
    <property type="entry name" value="Haem_Oase-like_multi-hlx"/>
</dbReference>
<dbReference type="RefSeq" id="WP_182657892.1">
    <property type="nucleotide sequence ID" value="NZ_BAAAQG010000009.1"/>
</dbReference>
<dbReference type="PANTHER" id="PTHR43198:SF2">
    <property type="entry name" value="SI:CH1073-67J19.1-RELATED"/>
    <property type="match status" value="1"/>
</dbReference>
<dbReference type="Gene3D" id="1.20.910.10">
    <property type="entry name" value="Heme oxygenase-like"/>
    <property type="match status" value="1"/>
</dbReference>
<evidence type="ECO:0000256" key="1">
    <source>
        <dbReference type="ARBA" id="ARBA00004948"/>
    </source>
</evidence>
<proteinExistence type="predicted"/>
<reference evidence="5" key="1">
    <citation type="journal article" date="2019" name="Int. J. Syst. Evol. Microbiol.">
        <title>The Global Catalogue of Microorganisms (GCM) 10K type strain sequencing project: providing services to taxonomists for standard genome sequencing and annotation.</title>
        <authorList>
            <consortium name="The Broad Institute Genomics Platform"/>
            <consortium name="The Broad Institute Genome Sequencing Center for Infectious Disease"/>
            <person name="Wu L."/>
            <person name="Ma J."/>
        </authorList>
    </citation>
    <scope>NUCLEOTIDE SEQUENCE [LARGE SCALE GENOMIC DNA]</scope>
    <source>
        <strain evidence="5">JCM 16002</strain>
    </source>
</reference>
<dbReference type="Proteomes" id="UP001500383">
    <property type="component" value="Unassembled WGS sequence"/>
</dbReference>
<sequence length="234" mass="25928">MNLFETLKDRCRPEWEAYTRHEFVEELGSGTLPLEVFRDYLIQDFHFLVQFARANALAAFKSRTLADITAAHQATGAILAETELHLRLTERWGIPRATLEAAAEKQATVAYTRYVLDCGMVGDLLDLHVALAPCTIGYAEIGAHLQPRLTERGSTEEPGTGERGRAGHPYGEWIAEYSGAEFTAASRAAIAQLDVLSGGGLTDRRLDELTEVFRTATRLEADFWQQALDSTVGR</sequence>
<evidence type="ECO:0000313" key="4">
    <source>
        <dbReference type="EMBL" id="GAA1710407.1"/>
    </source>
</evidence>
<dbReference type="EMBL" id="BAAAQG010000009">
    <property type="protein sequence ID" value="GAA1710407.1"/>
    <property type="molecule type" value="Genomic_DNA"/>
</dbReference>
<evidence type="ECO:0000313" key="5">
    <source>
        <dbReference type="Proteomes" id="UP001500383"/>
    </source>
</evidence>
<keyword evidence="5" id="KW-1185">Reference proteome</keyword>
<evidence type="ECO:0000256" key="2">
    <source>
        <dbReference type="SAM" id="MobiDB-lite"/>
    </source>
</evidence>
<protein>
    <submittedName>
        <fullName evidence="4">TenA family protein</fullName>
    </submittedName>
</protein>
<dbReference type="InterPro" id="IPR050967">
    <property type="entry name" value="Thiamine_Salvage_TenA"/>
</dbReference>
<feature type="domain" description="Thiaminase-2/PQQC" evidence="3">
    <location>
        <begin position="10"/>
        <end position="229"/>
    </location>
</feature>
<comment type="caution">
    <text evidence="4">The sequence shown here is derived from an EMBL/GenBank/DDBJ whole genome shotgun (WGS) entry which is preliminary data.</text>
</comment>
<feature type="region of interest" description="Disordered" evidence="2">
    <location>
        <begin position="148"/>
        <end position="168"/>
    </location>
</feature>
<dbReference type="CDD" id="cd19367">
    <property type="entry name" value="TenA_C_ScTHI20-like"/>
    <property type="match status" value="1"/>
</dbReference>
<evidence type="ECO:0000259" key="3">
    <source>
        <dbReference type="Pfam" id="PF03070"/>
    </source>
</evidence>
<dbReference type="Pfam" id="PF03070">
    <property type="entry name" value="TENA_THI-4"/>
    <property type="match status" value="1"/>
</dbReference>
<feature type="compositionally biased region" description="Basic and acidic residues" evidence="2">
    <location>
        <begin position="149"/>
        <end position="165"/>
    </location>
</feature>
<dbReference type="PANTHER" id="PTHR43198">
    <property type="entry name" value="BIFUNCTIONAL TH2 PROTEIN"/>
    <property type="match status" value="1"/>
</dbReference>
<accession>A0ABP4UR60</accession>
<gene>
    <name evidence="4" type="ORF">GCM10009831_20020</name>
</gene>
<organism evidence="4 5">
    <name type="scientific">Dietzia cercidiphylli</name>
    <dbReference type="NCBI Taxonomy" id="498199"/>
    <lineage>
        <taxon>Bacteria</taxon>
        <taxon>Bacillati</taxon>
        <taxon>Actinomycetota</taxon>
        <taxon>Actinomycetes</taxon>
        <taxon>Mycobacteriales</taxon>
        <taxon>Dietziaceae</taxon>
        <taxon>Dietzia</taxon>
    </lineage>
</organism>
<comment type="pathway">
    <text evidence="1">Cofactor biosynthesis; thiamine diphosphate biosynthesis.</text>
</comment>
<name>A0ABP4UR60_9ACTN</name>
<dbReference type="SUPFAM" id="SSF48613">
    <property type="entry name" value="Heme oxygenase-like"/>
    <property type="match status" value="1"/>
</dbReference>